<dbReference type="PANTHER" id="PTHR43792:SF8">
    <property type="entry name" value="[RIBOSOMAL PROTEIN US5]-ALANINE N-ACETYLTRANSFERASE"/>
    <property type="match status" value="1"/>
</dbReference>
<keyword evidence="5" id="KW-1185">Reference proteome</keyword>
<dbReference type="InterPro" id="IPR000182">
    <property type="entry name" value="GNAT_dom"/>
</dbReference>
<comment type="caution">
    <text evidence="4">The sequence shown here is derived from an EMBL/GenBank/DDBJ whole genome shotgun (WGS) entry which is preliminary data.</text>
</comment>
<evidence type="ECO:0000256" key="2">
    <source>
        <dbReference type="ARBA" id="ARBA00023315"/>
    </source>
</evidence>
<evidence type="ECO:0000313" key="5">
    <source>
        <dbReference type="Proteomes" id="UP000688137"/>
    </source>
</evidence>
<dbReference type="EMBL" id="CAJJDM010000027">
    <property type="protein sequence ID" value="CAD8059055.1"/>
    <property type="molecule type" value="Genomic_DNA"/>
</dbReference>
<evidence type="ECO:0000256" key="1">
    <source>
        <dbReference type="ARBA" id="ARBA00022679"/>
    </source>
</evidence>
<dbReference type="AlphaFoldDB" id="A0A8S1KZ00"/>
<dbReference type="CDD" id="cd04301">
    <property type="entry name" value="NAT_SF"/>
    <property type="match status" value="1"/>
</dbReference>
<dbReference type="Proteomes" id="UP000688137">
    <property type="component" value="Unassembled WGS sequence"/>
</dbReference>
<proteinExistence type="predicted"/>
<feature type="domain" description="N-acetyltransferase" evidence="3">
    <location>
        <begin position="5"/>
        <end position="164"/>
    </location>
</feature>
<evidence type="ECO:0000259" key="3">
    <source>
        <dbReference type="PROSITE" id="PS51186"/>
    </source>
</evidence>
<organism evidence="4 5">
    <name type="scientific">Paramecium primaurelia</name>
    <dbReference type="NCBI Taxonomy" id="5886"/>
    <lineage>
        <taxon>Eukaryota</taxon>
        <taxon>Sar</taxon>
        <taxon>Alveolata</taxon>
        <taxon>Ciliophora</taxon>
        <taxon>Intramacronucleata</taxon>
        <taxon>Oligohymenophorea</taxon>
        <taxon>Peniculida</taxon>
        <taxon>Parameciidae</taxon>
        <taxon>Paramecium</taxon>
    </lineage>
</organism>
<name>A0A8S1KZ00_PARPR</name>
<dbReference type="InterPro" id="IPR051531">
    <property type="entry name" value="N-acetyltransferase"/>
</dbReference>
<evidence type="ECO:0000313" key="4">
    <source>
        <dbReference type="EMBL" id="CAD8059055.1"/>
    </source>
</evidence>
<dbReference type="PANTHER" id="PTHR43792">
    <property type="entry name" value="GNAT FAMILY, PUTATIVE (AFU_ORTHOLOGUE AFUA_3G00765)-RELATED-RELATED"/>
    <property type="match status" value="1"/>
</dbReference>
<protein>
    <recommendedName>
        <fullName evidence="3">N-acetyltransferase domain-containing protein</fullName>
    </recommendedName>
</protein>
<keyword evidence="1" id="KW-0808">Transferase</keyword>
<accession>A0A8S1KZ00</accession>
<keyword evidence="2" id="KW-0012">Acyltransferase</keyword>
<sequence>MKASTTLVPLTENRIPLDYKMIQKNEAYLESFGEGYPNIKNTNDYFLYLLRIYGDFQNIELKRFTICHEDKPCGQIGLHSFCIENFTCQAEIFYWIDEQFQGKGIVTRACQQLQKHAFEVLGLDLLIIHCLVENIKSANVALRCGFNYEGISNLDNTQYKKFIKTVEQYQKEIIN</sequence>
<reference evidence="4" key="1">
    <citation type="submission" date="2021-01" db="EMBL/GenBank/DDBJ databases">
        <authorList>
            <consortium name="Genoscope - CEA"/>
            <person name="William W."/>
        </authorList>
    </citation>
    <scope>NUCLEOTIDE SEQUENCE</scope>
</reference>
<dbReference type="GO" id="GO:0016747">
    <property type="term" value="F:acyltransferase activity, transferring groups other than amino-acyl groups"/>
    <property type="evidence" value="ECO:0007669"/>
    <property type="project" value="InterPro"/>
</dbReference>
<dbReference type="Pfam" id="PF13302">
    <property type="entry name" value="Acetyltransf_3"/>
    <property type="match status" value="1"/>
</dbReference>
<dbReference type="OMA" id="NTNDYFL"/>
<dbReference type="PROSITE" id="PS51186">
    <property type="entry name" value="GNAT"/>
    <property type="match status" value="1"/>
</dbReference>
<gene>
    <name evidence="4" type="ORF">PPRIM_AZ9-3.1.T0280209</name>
</gene>